<sequence>MFDITLDSGTVVSISAANKKQLANAEILFGKNAKLIVKKIDELVKIKELDTAKLAAVLDLLNDADATTALAKKAAGKNLVTAMKNLYKAKTLVATINGLRAIKIKPVAIRQDAPAKTSRPVSAKTVDANGKIERNKWYVVDHTRHANDTIIKGPYKTKAEADKNIETGKDKRVIIQEAMTGQNCLDEGLTWTQSPNQKQTGGTPGAKTVARNQARSESYDNLYNALMRGGEGENVKALFKLMKLPAPNKSVTASVANMGGEEDCIFVMSETKKIGIVLGPSGGMIGEIKQARGRGAFTVAKYNPTAGAPSDLPKSAFKQLGNFTLYSDAYAAFYDAVKAL</sequence>
<feature type="region of interest" description="Disordered" evidence="1">
    <location>
        <begin position="187"/>
        <end position="213"/>
    </location>
</feature>
<keyword evidence="3" id="KW-1185">Reference proteome</keyword>
<dbReference type="EMBL" id="MZ443770">
    <property type="protein sequence ID" value="QZE56373.1"/>
    <property type="molecule type" value="Genomic_DNA"/>
</dbReference>
<organism evidence="2 3">
    <name type="scientific">Erwinia phage pEa_SNUABM_3</name>
    <dbReference type="NCBI Taxonomy" id="2869552"/>
    <lineage>
        <taxon>Viruses</taxon>
        <taxon>Duplodnaviria</taxon>
        <taxon>Heunggongvirae</taxon>
        <taxon>Uroviricota</taxon>
        <taxon>Caudoviricetes</taxon>
        <taxon>Alexandravirus</taxon>
        <taxon>Alexandravirus SNUABM3</taxon>
    </lineage>
</organism>
<protein>
    <submittedName>
        <fullName evidence="2">Uncharacterized protein</fullName>
    </submittedName>
</protein>
<gene>
    <name evidence="2" type="ORF">pEaSNUABM3_00176</name>
</gene>
<reference evidence="2 3" key="1">
    <citation type="submission" date="2021-06" db="EMBL/GenBank/DDBJ databases">
        <title>Complete genome sequence of Erwinia phage pEa_SNUABM_03.</title>
        <authorList>
            <person name="Kim S.G."/>
            <person name="Park S.C."/>
        </authorList>
    </citation>
    <scope>NUCLEOTIDE SEQUENCE [LARGE SCALE GENOMIC DNA]</scope>
</reference>
<proteinExistence type="predicted"/>
<evidence type="ECO:0000313" key="3">
    <source>
        <dbReference type="Proteomes" id="UP000827787"/>
    </source>
</evidence>
<dbReference type="Proteomes" id="UP000827787">
    <property type="component" value="Segment"/>
</dbReference>
<accession>A0AAE7XIX1</accession>
<name>A0AAE7XIX1_9CAUD</name>
<evidence type="ECO:0000256" key="1">
    <source>
        <dbReference type="SAM" id="MobiDB-lite"/>
    </source>
</evidence>
<evidence type="ECO:0000313" key="2">
    <source>
        <dbReference type="EMBL" id="QZE56373.1"/>
    </source>
</evidence>
<feature type="compositionally biased region" description="Polar residues" evidence="1">
    <location>
        <begin position="190"/>
        <end position="201"/>
    </location>
</feature>